<sequence>MQESVETMGSPQKPGVTTSSIFLLNIGGPKRPTRSKFPPELTKEGPLHIRYTSNIKPPFLKGETEVFPFGPRKTSFIRTTRPQKFRKKSFKGFLNSLSRGDHLKNIDRDSHKDMLNKDKLNPFREPPIFSTSNIRSDFTNNGVEEIVSGVTRKDRTPKVFKREVRLSKLCNLLPLTKARRGGGLRANKATLLLINSLSRTGLVVLEKIQDLS</sequence>
<evidence type="ECO:0000313" key="3">
    <source>
        <dbReference type="Proteomes" id="UP000236161"/>
    </source>
</evidence>
<name>A0A2H9ZVS0_9ASPA</name>
<dbReference type="AlphaFoldDB" id="A0A2H9ZVS0"/>
<protein>
    <submittedName>
        <fullName evidence="2">Uncharacterized protein</fullName>
    </submittedName>
</protein>
<keyword evidence="3" id="KW-1185">Reference proteome</keyword>
<gene>
    <name evidence="2" type="ORF">AXF42_Ash021564</name>
</gene>
<proteinExistence type="predicted"/>
<reference evidence="2 3" key="1">
    <citation type="journal article" date="2017" name="Nature">
        <title>The Apostasia genome and the evolution of orchids.</title>
        <authorList>
            <person name="Zhang G.Q."/>
            <person name="Liu K.W."/>
            <person name="Li Z."/>
            <person name="Lohaus R."/>
            <person name="Hsiao Y.Y."/>
            <person name="Niu S.C."/>
            <person name="Wang J.Y."/>
            <person name="Lin Y.C."/>
            <person name="Xu Q."/>
            <person name="Chen L.J."/>
            <person name="Yoshida K."/>
            <person name="Fujiwara S."/>
            <person name="Wang Z.W."/>
            <person name="Zhang Y.Q."/>
            <person name="Mitsuda N."/>
            <person name="Wang M."/>
            <person name="Liu G.H."/>
            <person name="Pecoraro L."/>
            <person name="Huang H.X."/>
            <person name="Xiao X.J."/>
            <person name="Lin M."/>
            <person name="Wu X.Y."/>
            <person name="Wu W.L."/>
            <person name="Chen Y.Y."/>
            <person name="Chang S.B."/>
            <person name="Sakamoto S."/>
            <person name="Ohme-Takagi M."/>
            <person name="Yagi M."/>
            <person name="Zeng S.J."/>
            <person name="Shen C.Y."/>
            <person name="Yeh C.M."/>
            <person name="Luo Y.B."/>
            <person name="Tsai W.C."/>
            <person name="Van de Peer Y."/>
            <person name="Liu Z.J."/>
        </authorList>
    </citation>
    <scope>NUCLEOTIDE SEQUENCE [LARGE SCALE GENOMIC DNA]</scope>
    <source>
        <strain evidence="3">cv. Shenzhen</strain>
        <tissue evidence="2">Stem</tissue>
    </source>
</reference>
<dbReference type="Proteomes" id="UP000236161">
    <property type="component" value="Unassembled WGS sequence"/>
</dbReference>
<accession>A0A2H9ZVS0</accession>
<evidence type="ECO:0000256" key="1">
    <source>
        <dbReference type="SAM" id="MobiDB-lite"/>
    </source>
</evidence>
<organism evidence="2 3">
    <name type="scientific">Apostasia shenzhenica</name>
    <dbReference type="NCBI Taxonomy" id="1088818"/>
    <lineage>
        <taxon>Eukaryota</taxon>
        <taxon>Viridiplantae</taxon>
        <taxon>Streptophyta</taxon>
        <taxon>Embryophyta</taxon>
        <taxon>Tracheophyta</taxon>
        <taxon>Spermatophyta</taxon>
        <taxon>Magnoliopsida</taxon>
        <taxon>Liliopsida</taxon>
        <taxon>Asparagales</taxon>
        <taxon>Orchidaceae</taxon>
        <taxon>Apostasioideae</taxon>
        <taxon>Apostasia</taxon>
    </lineage>
</organism>
<dbReference type="EMBL" id="KZ453399">
    <property type="protein sequence ID" value="PKA47382.1"/>
    <property type="molecule type" value="Genomic_DNA"/>
</dbReference>
<feature type="region of interest" description="Disordered" evidence="1">
    <location>
        <begin position="23"/>
        <end position="44"/>
    </location>
</feature>
<evidence type="ECO:0000313" key="2">
    <source>
        <dbReference type="EMBL" id="PKA47382.1"/>
    </source>
</evidence>